<evidence type="ECO:0000256" key="3">
    <source>
        <dbReference type="ARBA" id="ARBA00022801"/>
    </source>
</evidence>
<dbReference type="GO" id="GO:0003905">
    <property type="term" value="F:alkylbase DNA N-glycosylase activity"/>
    <property type="evidence" value="ECO:0007669"/>
    <property type="project" value="InterPro"/>
</dbReference>
<dbReference type="InterPro" id="IPR011034">
    <property type="entry name" value="Formyl_transferase-like_C_sf"/>
</dbReference>
<dbReference type="RefSeq" id="WP_138190752.1">
    <property type="nucleotide sequence ID" value="NZ_VBWP01000004.1"/>
</dbReference>
<dbReference type="OrthoDB" id="9794313at2"/>
<dbReference type="AlphaFoldDB" id="A0A5R8QD31"/>
<keyword evidence="3 5" id="KW-0378">Hydrolase</keyword>
<dbReference type="EMBL" id="VBWP01000004">
    <property type="protein sequence ID" value="TLG74200.1"/>
    <property type="molecule type" value="Genomic_DNA"/>
</dbReference>
<gene>
    <name evidence="6" type="ORF">FEZ08_05705</name>
</gene>
<dbReference type="Gene3D" id="3.10.300.10">
    <property type="entry name" value="Methylpurine-DNA glycosylase (MPG)"/>
    <property type="match status" value="1"/>
</dbReference>
<dbReference type="Proteomes" id="UP000306912">
    <property type="component" value="Unassembled WGS sequence"/>
</dbReference>
<dbReference type="EC" id="3.2.2.-" evidence="5"/>
<sequence length="197" mass="22229">MKIITEPQFFTQPALELAPALLGKYLVRHVDGEELVVKIVEVEAYVGPDDKGAHTYGGKRTNRTETMFWRGGHIYVYLIYGMYYCMNIVAGLEGAPEACLIRAVEPVSGIEKMRALRPLKSKKPELLSNGPGKLTLALNIDKDMNGYDLLEQSQMYLAEGEVPHKIIAGPRINIDYAEEYVDVPWRFYIADNKFVSK</sequence>
<dbReference type="HAMAP" id="MF_00527">
    <property type="entry name" value="3MGH"/>
    <property type="match status" value="1"/>
</dbReference>
<dbReference type="InterPro" id="IPR036995">
    <property type="entry name" value="MPG_sf"/>
</dbReference>
<dbReference type="NCBIfam" id="TIGR00567">
    <property type="entry name" value="3mg"/>
    <property type="match status" value="1"/>
</dbReference>
<dbReference type="GO" id="GO:0006284">
    <property type="term" value="P:base-excision repair"/>
    <property type="evidence" value="ECO:0007669"/>
    <property type="project" value="InterPro"/>
</dbReference>
<comment type="caution">
    <text evidence="6">The sequence shown here is derived from an EMBL/GenBank/DDBJ whole genome shotgun (WGS) entry which is preliminary data.</text>
</comment>
<comment type="similarity">
    <text evidence="1 5">Belongs to the DNA glycosylase MPG family.</text>
</comment>
<proteinExistence type="inferred from homology"/>
<evidence type="ECO:0000256" key="2">
    <source>
        <dbReference type="ARBA" id="ARBA00022763"/>
    </source>
</evidence>
<dbReference type="Pfam" id="PF02245">
    <property type="entry name" value="Pur_DNA_glyco"/>
    <property type="match status" value="1"/>
</dbReference>
<keyword evidence="7" id="KW-1185">Reference proteome</keyword>
<dbReference type="PANTHER" id="PTHR10429">
    <property type="entry name" value="DNA-3-METHYLADENINE GLYCOSYLASE"/>
    <property type="match status" value="1"/>
</dbReference>
<dbReference type="FunCoup" id="A0A5R8QD31">
    <property type="interactions" value="78"/>
</dbReference>
<dbReference type="InterPro" id="IPR003180">
    <property type="entry name" value="MPG"/>
</dbReference>
<dbReference type="SUPFAM" id="SSF50486">
    <property type="entry name" value="FMT C-terminal domain-like"/>
    <property type="match status" value="1"/>
</dbReference>
<evidence type="ECO:0000313" key="6">
    <source>
        <dbReference type="EMBL" id="TLG74200.1"/>
    </source>
</evidence>
<dbReference type="InParanoid" id="A0A5R8QD31"/>
<keyword evidence="6" id="KW-0326">Glycosidase</keyword>
<dbReference type="GO" id="GO:0003677">
    <property type="term" value="F:DNA binding"/>
    <property type="evidence" value="ECO:0007669"/>
    <property type="project" value="InterPro"/>
</dbReference>
<keyword evidence="4 5" id="KW-0234">DNA repair</keyword>
<evidence type="ECO:0000256" key="4">
    <source>
        <dbReference type="ARBA" id="ARBA00023204"/>
    </source>
</evidence>
<dbReference type="PANTHER" id="PTHR10429:SF0">
    <property type="entry name" value="DNA-3-METHYLADENINE GLYCOSYLASE"/>
    <property type="match status" value="1"/>
</dbReference>
<dbReference type="CDD" id="cd00540">
    <property type="entry name" value="AAG"/>
    <property type="match status" value="1"/>
</dbReference>
<keyword evidence="2 5" id="KW-0227">DNA damage</keyword>
<dbReference type="NCBIfam" id="NF002003">
    <property type="entry name" value="PRK00802.1-3"/>
    <property type="match status" value="1"/>
</dbReference>
<evidence type="ECO:0000256" key="5">
    <source>
        <dbReference type="HAMAP-Rule" id="MF_00527"/>
    </source>
</evidence>
<evidence type="ECO:0000256" key="1">
    <source>
        <dbReference type="ARBA" id="ARBA00009232"/>
    </source>
</evidence>
<accession>A0A5R8QD31</accession>
<evidence type="ECO:0000313" key="7">
    <source>
        <dbReference type="Proteomes" id="UP000306912"/>
    </source>
</evidence>
<dbReference type="FunFam" id="3.10.300.10:FF:000001">
    <property type="entry name" value="Putative 3-methyladenine DNA glycosylase"/>
    <property type="match status" value="1"/>
</dbReference>
<name>A0A5R8QD31_9FIRM</name>
<reference evidence="6 7" key="1">
    <citation type="submission" date="2019-05" db="EMBL/GenBank/DDBJ databases">
        <title>Culicoidintestinum kansasii gen. nov., sp. nov. from the gastrointestinal tract of the biting midge, Culicoides sonorensis.</title>
        <authorList>
            <person name="Neupane S."/>
            <person name="Ghosh A."/>
            <person name="Gunther S."/>
            <person name="Martin K."/>
            <person name="Zurek L."/>
        </authorList>
    </citation>
    <scope>NUCLEOTIDE SEQUENCE [LARGE SCALE GENOMIC DNA]</scope>
    <source>
        <strain evidence="6 7">CS-1</strain>
    </source>
</reference>
<organism evidence="6 7">
    <name type="scientific">Culicoidibacter larvae</name>
    <dbReference type="NCBI Taxonomy" id="2579976"/>
    <lineage>
        <taxon>Bacteria</taxon>
        <taxon>Bacillati</taxon>
        <taxon>Bacillota</taxon>
        <taxon>Culicoidibacteria</taxon>
        <taxon>Culicoidibacterales</taxon>
        <taxon>Culicoidibacteraceae</taxon>
        <taxon>Culicoidibacter</taxon>
    </lineage>
</organism>
<protein>
    <recommendedName>
        <fullName evidence="5">Putative 3-methyladenine DNA glycosylase</fullName>
        <ecNumber evidence="5">3.2.2.-</ecNumber>
    </recommendedName>
</protein>